<feature type="domain" description="HTH gntR-type" evidence="4">
    <location>
        <begin position="11"/>
        <end position="78"/>
    </location>
</feature>
<dbReference type="InterPro" id="IPR008920">
    <property type="entry name" value="TF_FadR/GntR_C"/>
</dbReference>
<dbReference type="SMART" id="SM00895">
    <property type="entry name" value="FCD"/>
    <property type="match status" value="1"/>
</dbReference>
<evidence type="ECO:0000259" key="4">
    <source>
        <dbReference type="PROSITE" id="PS50949"/>
    </source>
</evidence>
<dbReference type="Pfam" id="PF07729">
    <property type="entry name" value="FCD"/>
    <property type="match status" value="1"/>
</dbReference>
<keyword evidence="1" id="KW-0805">Transcription regulation</keyword>
<dbReference type="Gene3D" id="1.20.120.530">
    <property type="entry name" value="GntR ligand-binding domain-like"/>
    <property type="match status" value="1"/>
</dbReference>
<dbReference type="SUPFAM" id="SSF46785">
    <property type="entry name" value="Winged helix' DNA-binding domain"/>
    <property type="match status" value="1"/>
</dbReference>
<comment type="caution">
    <text evidence="6">The sequence shown here is derived from an EMBL/GenBank/DDBJ whole genome shotgun (WGS) entry which is preliminary data.</text>
</comment>
<organism evidence="6">
    <name type="scientific">Escherichia coli</name>
    <dbReference type="NCBI Taxonomy" id="562"/>
    <lineage>
        <taxon>Bacteria</taxon>
        <taxon>Pseudomonadati</taxon>
        <taxon>Pseudomonadota</taxon>
        <taxon>Gammaproteobacteria</taxon>
        <taxon>Enterobacterales</taxon>
        <taxon>Enterobacteriaceae</taxon>
        <taxon>Escherichia</taxon>
    </lineage>
</organism>
<dbReference type="InterPro" id="IPR011711">
    <property type="entry name" value="GntR_C"/>
</dbReference>
<dbReference type="Proteomes" id="UP000885382">
    <property type="component" value="Unassembled WGS sequence"/>
</dbReference>
<dbReference type="GO" id="GO:0003677">
    <property type="term" value="F:DNA binding"/>
    <property type="evidence" value="ECO:0007669"/>
    <property type="project" value="UniProtKB-KW"/>
</dbReference>
<dbReference type="PANTHER" id="PTHR43537">
    <property type="entry name" value="TRANSCRIPTIONAL REGULATOR, GNTR FAMILY"/>
    <property type="match status" value="1"/>
</dbReference>
<dbReference type="InterPro" id="IPR036390">
    <property type="entry name" value="WH_DNA-bd_sf"/>
</dbReference>
<dbReference type="CDD" id="cd07377">
    <property type="entry name" value="WHTH_GntR"/>
    <property type="match status" value="1"/>
</dbReference>
<evidence type="ECO:0000256" key="2">
    <source>
        <dbReference type="ARBA" id="ARBA00023125"/>
    </source>
</evidence>
<proteinExistence type="predicted"/>
<dbReference type="PROSITE" id="PS50949">
    <property type="entry name" value="HTH_GNTR"/>
    <property type="match status" value="1"/>
</dbReference>
<evidence type="ECO:0000313" key="5">
    <source>
        <dbReference type="EMBL" id="EAC1534413.1"/>
    </source>
</evidence>
<dbReference type="EMBL" id="RTJF01000040">
    <property type="protein sequence ID" value="MJL95718.1"/>
    <property type="molecule type" value="Genomic_DNA"/>
</dbReference>
<accession>A0A2S5U7C5</accession>
<dbReference type="Gene3D" id="1.10.10.10">
    <property type="entry name" value="Winged helix-like DNA-binding domain superfamily/Winged helix DNA-binding domain"/>
    <property type="match status" value="1"/>
</dbReference>
<dbReference type="RefSeq" id="WP_001314254.1">
    <property type="nucleotide sequence ID" value="NZ_CP123335.1"/>
</dbReference>
<dbReference type="SUPFAM" id="SSF48008">
    <property type="entry name" value="GntR ligand-binding domain-like"/>
    <property type="match status" value="1"/>
</dbReference>
<evidence type="ECO:0000256" key="1">
    <source>
        <dbReference type="ARBA" id="ARBA00023015"/>
    </source>
</evidence>
<dbReference type="EMBL" id="AAAGZE010000069">
    <property type="protein sequence ID" value="EAC1534413.1"/>
    <property type="molecule type" value="Genomic_DNA"/>
</dbReference>
<protein>
    <submittedName>
        <fullName evidence="6">GntR family transcriptional regulator</fullName>
    </submittedName>
</protein>
<evidence type="ECO:0000313" key="7">
    <source>
        <dbReference type="Proteomes" id="UP000382540"/>
    </source>
</evidence>
<dbReference type="Pfam" id="PF00392">
    <property type="entry name" value="GntR"/>
    <property type="match status" value="1"/>
</dbReference>
<dbReference type="SMART" id="SM00345">
    <property type="entry name" value="HTH_GNTR"/>
    <property type="match status" value="1"/>
</dbReference>
<reference evidence="6" key="1">
    <citation type="submission" date="2018-06" db="EMBL/GenBank/DDBJ databases">
        <authorList>
            <person name="Ashton P.M."/>
            <person name="Dallman T."/>
            <person name="Nair S."/>
            <person name="De Pinna E."/>
            <person name="Peters T."/>
            <person name="Grant K."/>
        </authorList>
    </citation>
    <scope>NUCLEOTIDE SEQUENCE [LARGE SCALE GENOMIC DNA]</scope>
    <source>
        <strain evidence="6">462023</strain>
    </source>
</reference>
<name>A0A2S5U7C5_ECOLX</name>
<evidence type="ECO:0000313" key="6">
    <source>
        <dbReference type="EMBL" id="MJL95718.1"/>
    </source>
</evidence>
<dbReference type="GO" id="GO:0003700">
    <property type="term" value="F:DNA-binding transcription factor activity"/>
    <property type="evidence" value="ECO:0007669"/>
    <property type="project" value="InterPro"/>
</dbReference>
<dbReference type="InterPro" id="IPR000524">
    <property type="entry name" value="Tscrpt_reg_HTH_GntR"/>
</dbReference>
<reference evidence="5 7" key="2">
    <citation type="submission" date="2018-10" db="EMBL/GenBank/DDBJ databases">
        <authorList>
            <consortium name="NARMS: The National Antimicrobial Resistance Monitoring System"/>
        </authorList>
    </citation>
    <scope>NUCLEOTIDE SEQUENCE [LARGE SCALE GENOMIC DNA]</scope>
    <source>
        <strain evidence="5 7">CVM N17EC1330</strain>
    </source>
</reference>
<evidence type="ECO:0000256" key="3">
    <source>
        <dbReference type="ARBA" id="ARBA00023163"/>
    </source>
</evidence>
<dbReference type="Proteomes" id="UP000382540">
    <property type="component" value="Unassembled WGS sequence"/>
</dbReference>
<dbReference type="AlphaFoldDB" id="A0A2S5U7C5"/>
<keyword evidence="3" id="KW-0804">Transcription</keyword>
<gene>
    <name evidence="5" type="ORF">D9J61_20680</name>
    <name evidence="6" type="ORF">DNX30_23800</name>
</gene>
<dbReference type="InterPro" id="IPR036388">
    <property type="entry name" value="WH-like_DNA-bd_sf"/>
</dbReference>
<keyword evidence="2" id="KW-0238">DNA-binding</keyword>
<dbReference type="PANTHER" id="PTHR43537:SF51">
    <property type="entry name" value="HTH-TYPE TRANSCRIPTIONAL REGULATOR LGOR-RELATED"/>
    <property type="match status" value="1"/>
</dbReference>
<sequence length="219" mass="25148">MPEFSINMTTDLLKDVIYRRIRDMIINGTLPMGCKISESALATRLSSTKAPVRDALRRLQSEGLVHIRPKSGTFVFNLSDIEFNGLLEFRYFVEAKALRLSLHRNQRQLVQALSSYLDHMTFCLENNSTHEYIRLDNLFHEALFTYCGNAYLQQSYVLISAQMATIRNYLGSNDEHMHRSHQQHVAIIQAIQDADAEKALQALQEHILPEKGAYWGQFG</sequence>